<dbReference type="Proteomes" id="UP000011134">
    <property type="component" value="Unassembled WGS sequence"/>
</dbReference>
<dbReference type="InterPro" id="IPR028098">
    <property type="entry name" value="Glyco_trans_4-like_N"/>
</dbReference>
<dbReference type="Gene3D" id="3.40.50.2000">
    <property type="entry name" value="Glycogen Phosphorylase B"/>
    <property type="match status" value="2"/>
</dbReference>
<dbReference type="GO" id="GO:1901135">
    <property type="term" value="P:carbohydrate derivative metabolic process"/>
    <property type="evidence" value="ECO:0007669"/>
    <property type="project" value="UniProtKB-ARBA"/>
</dbReference>
<reference evidence="3 4" key="1">
    <citation type="submission" date="2012-12" db="EMBL/GenBank/DDBJ databases">
        <title>Genome Assembly of Photobacterium sp. AK15.</title>
        <authorList>
            <person name="Khatri I."/>
            <person name="Vaidya B."/>
            <person name="Srinivas T.N.R."/>
            <person name="Subramanian S."/>
            <person name="Pinnaka A."/>
        </authorList>
    </citation>
    <scope>NUCLEOTIDE SEQUENCE [LARGE SCALE GENOMIC DNA]</scope>
    <source>
        <strain evidence="3 4">AK15</strain>
    </source>
</reference>
<dbReference type="AlphaFoldDB" id="L8J9A4"/>
<evidence type="ECO:0000259" key="2">
    <source>
        <dbReference type="Pfam" id="PF13439"/>
    </source>
</evidence>
<dbReference type="Pfam" id="PF00534">
    <property type="entry name" value="Glycos_transf_1"/>
    <property type="match status" value="1"/>
</dbReference>
<dbReference type="Pfam" id="PF13439">
    <property type="entry name" value="Glyco_transf_4"/>
    <property type="match status" value="1"/>
</dbReference>
<feature type="domain" description="Glycosyltransferase subfamily 4-like N-terminal" evidence="2">
    <location>
        <begin position="14"/>
        <end position="170"/>
    </location>
</feature>
<comment type="caution">
    <text evidence="3">The sequence shown here is derived from an EMBL/GenBank/DDBJ whole genome shotgun (WGS) entry which is preliminary data.</text>
</comment>
<evidence type="ECO:0000259" key="1">
    <source>
        <dbReference type="Pfam" id="PF00534"/>
    </source>
</evidence>
<feature type="domain" description="Glycosyl transferase family 1" evidence="1">
    <location>
        <begin position="181"/>
        <end position="326"/>
    </location>
</feature>
<gene>
    <name evidence="3" type="ORF">C942_02944</name>
</gene>
<dbReference type="PATRIC" id="fig|1056511.3.peg.3868"/>
<evidence type="ECO:0000313" key="4">
    <source>
        <dbReference type="Proteomes" id="UP000011134"/>
    </source>
</evidence>
<dbReference type="GO" id="GO:0016757">
    <property type="term" value="F:glycosyltransferase activity"/>
    <property type="evidence" value="ECO:0007669"/>
    <property type="project" value="InterPro"/>
</dbReference>
<dbReference type="OrthoDB" id="9775208at2"/>
<dbReference type="EMBL" id="AMZO01000032">
    <property type="protein sequence ID" value="ELR64124.1"/>
    <property type="molecule type" value="Genomic_DNA"/>
</dbReference>
<accession>L8J9A4</accession>
<proteinExistence type="predicted"/>
<dbReference type="InterPro" id="IPR001296">
    <property type="entry name" value="Glyco_trans_1"/>
</dbReference>
<protein>
    <submittedName>
        <fullName evidence="3">Glycosyltransferase SypP</fullName>
    </submittedName>
</protein>
<evidence type="ECO:0000313" key="3">
    <source>
        <dbReference type="EMBL" id="ELR64124.1"/>
    </source>
</evidence>
<dbReference type="RefSeq" id="WP_007468792.1">
    <property type="nucleotide sequence ID" value="NZ_AMZO01000032.1"/>
</dbReference>
<sequence length="356" mass="39942">MNKITLQVVQHLRPGGIERLVLNLLRFASPNHSVYVVALEGEKESAIEKWPELQPFRSQLFFLGKPEGRDLQTIIRLRSLIKKLRADIIHSHHLGPLLYSRLASVGLRVSHIQTEHDSWHLHNAKQRRLTRLLLKGTKVQLVADAPRVADQLKLHGITADHVIINGIDTKHFTPGNQLLSRQMNQLPSDKILIGCAGRLVPEKGIDTMIQALALMEEPHQLVIAGNGPEQSNLRRLADQLGLSDRIHWLGHCCNMRSFYRAIDIFCMPSRQEGLPLALLEAQACGKTVIATNVGGIPDLLNPHSGQLIEPDQPVTLARALMNGLHKAHYYSEHNAQYIRCLADVRMMTATYEALAY</sequence>
<keyword evidence="4" id="KW-1185">Reference proteome</keyword>
<dbReference type="PANTHER" id="PTHR12526">
    <property type="entry name" value="GLYCOSYLTRANSFERASE"/>
    <property type="match status" value="1"/>
</dbReference>
<name>L8J9A4_9GAMM</name>
<keyword evidence="3" id="KW-0808">Transferase</keyword>
<dbReference type="SUPFAM" id="SSF53756">
    <property type="entry name" value="UDP-Glycosyltransferase/glycogen phosphorylase"/>
    <property type="match status" value="1"/>
</dbReference>
<organism evidence="3 4">
    <name type="scientific">Photobacterium marinum</name>
    <dbReference type="NCBI Taxonomy" id="1056511"/>
    <lineage>
        <taxon>Bacteria</taxon>
        <taxon>Pseudomonadati</taxon>
        <taxon>Pseudomonadota</taxon>
        <taxon>Gammaproteobacteria</taxon>
        <taxon>Vibrionales</taxon>
        <taxon>Vibrionaceae</taxon>
        <taxon>Photobacterium</taxon>
    </lineage>
</organism>